<keyword evidence="10" id="KW-0732">Signal</keyword>
<comment type="subcellular location">
    <subcellularLocation>
        <location evidence="1">Mitochondrion inner membrane</location>
        <topology evidence="1">Single-pass membrane protein</topology>
    </subcellularLocation>
</comment>
<feature type="compositionally biased region" description="Low complexity" evidence="8">
    <location>
        <begin position="90"/>
        <end position="135"/>
    </location>
</feature>
<keyword evidence="6 9" id="KW-0472">Membrane</keyword>
<keyword evidence="3" id="KW-0999">Mitochondrion inner membrane</keyword>
<evidence type="ECO:0000256" key="7">
    <source>
        <dbReference type="PROSITE-ProRule" id="PRU01094"/>
    </source>
</evidence>
<evidence type="ECO:0000259" key="11">
    <source>
        <dbReference type="PROSITE" id="PS51758"/>
    </source>
</evidence>
<evidence type="ECO:0000256" key="10">
    <source>
        <dbReference type="SAM" id="SignalP"/>
    </source>
</evidence>
<evidence type="ECO:0000256" key="5">
    <source>
        <dbReference type="ARBA" id="ARBA00023128"/>
    </source>
</evidence>
<evidence type="ECO:0000256" key="6">
    <source>
        <dbReference type="ARBA" id="ARBA00023136"/>
    </source>
</evidence>
<sequence>MKPATHLCAVSASTLLPVANGRAVLAATTVGKPSSGFMRAVVAAYSSSSRACTSNQPLTTCRPTTPLICMAPRQVLPLATLPLRTVRHATSSAPGSSSNSNSSHSSTSTKNALSSSSSLSSTTISVASTDANPPHTTRPPPLELPERNPDTSTFSHLFATGKAYLAFYKTGLRYLFANTKQVRAIDAKENANSNGSSTWHATRSDLLLRRRWGHDMRRLPLFGLLLLICGEFTPFVVLVFPNVVPYTCRIPKQVQQLRTKVEERRQAAFQQYEVVAAAANTAGTKSLEAAGDLLITRSLGLVAPFWDRIGLLNAAPGFTRRAVERRLTYLTEDDALLRTAGGAAALEPEELLLASADRGLNVVGQDEDWLRKKMVVWLELTRPYPASPGADEDHSHIHQQMLTLLVQRPEAWQQK</sequence>
<proteinExistence type="predicted"/>
<keyword evidence="5 7" id="KW-0496">Mitochondrion</keyword>
<evidence type="ECO:0000256" key="8">
    <source>
        <dbReference type="SAM" id="MobiDB-lite"/>
    </source>
</evidence>
<gene>
    <name evidence="12" type="ORF">SEPCBS57363_005354</name>
</gene>
<feature type="chain" id="PRO_5047199782" description="Letm1 RBD domain-containing protein" evidence="10">
    <location>
        <begin position="22"/>
        <end position="415"/>
    </location>
</feature>
<dbReference type="PANTHER" id="PTHR14009">
    <property type="entry name" value="LEUCINE ZIPPER-EF-HAND CONTAINING TRANSMEMBRANE PROTEIN"/>
    <property type="match status" value="1"/>
</dbReference>
<feature type="region of interest" description="Disordered" evidence="8">
    <location>
        <begin position="88"/>
        <end position="150"/>
    </location>
</feature>
<dbReference type="Proteomes" id="UP001642501">
    <property type="component" value="Unassembled WGS sequence"/>
</dbReference>
<accession>A0ABP0DX32</accession>
<name>A0ABP0DX32_9PEZI</name>
<evidence type="ECO:0000256" key="3">
    <source>
        <dbReference type="ARBA" id="ARBA00022792"/>
    </source>
</evidence>
<organism evidence="12 13">
    <name type="scientific">Sporothrix epigloea</name>
    <dbReference type="NCBI Taxonomy" id="1892477"/>
    <lineage>
        <taxon>Eukaryota</taxon>
        <taxon>Fungi</taxon>
        <taxon>Dikarya</taxon>
        <taxon>Ascomycota</taxon>
        <taxon>Pezizomycotina</taxon>
        <taxon>Sordariomycetes</taxon>
        <taxon>Sordariomycetidae</taxon>
        <taxon>Ophiostomatales</taxon>
        <taxon>Ophiostomataceae</taxon>
        <taxon>Sporothrix</taxon>
    </lineage>
</organism>
<feature type="transmembrane region" description="Helical" evidence="9">
    <location>
        <begin position="219"/>
        <end position="240"/>
    </location>
</feature>
<protein>
    <recommendedName>
        <fullName evidence="11">Letm1 RBD domain-containing protein</fullName>
    </recommendedName>
</protein>
<keyword evidence="4 9" id="KW-1133">Transmembrane helix</keyword>
<dbReference type="InterPro" id="IPR044202">
    <property type="entry name" value="LETM1/MDM38-like"/>
</dbReference>
<dbReference type="PANTHER" id="PTHR14009:SF6">
    <property type="entry name" value="LETM1 RBD DOMAIN-CONTAINING PROTEIN"/>
    <property type="match status" value="1"/>
</dbReference>
<feature type="signal peptide" evidence="10">
    <location>
        <begin position="1"/>
        <end position="21"/>
    </location>
</feature>
<dbReference type="EMBL" id="CAWUOM010000117">
    <property type="protein sequence ID" value="CAK7272850.1"/>
    <property type="molecule type" value="Genomic_DNA"/>
</dbReference>
<evidence type="ECO:0000256" key="1">
    <source>
        <dbReference type="ARBA" id="ARBA00004434"/>
    </source>
</evidence>
<dbReference type="PROSITE" id="PS51758">
    <property type="entry name" value="LETM1_RBD"/>
    <property type="match status" value="1"/>
</dbReference>
<reference evidence="12 13" key="1">
    <citation type="submission" date="2024-01" db="EMBL/GenBank/DDBJ databases">
        <authorList>
            <person name="Allen C."/>
            <person name="Tagirdzhanova G."/>
        </authorList>
    </citation>
    <scope>NUCLEOTIDE SEQUENCE [LARGE SCALE GENOMIC DNA]</scope>
    <source>
        <strain evidence="12 13">CBS 573.63</strain>
    </source>
</reference>
<comment type="caution">
    <text evidence="12">The sequence shown here is derived from an EMBL/GenBank/DDBJ whole genome shotgun (WGS) entry which is preliminary data.</text>
</comment>
<keyword evidence="13" id="KW-1185">Reference proteome</keyword>
<dbReference type="Pfam" id="PF07766">
    <property type="entry name" value="LETM1_RBD"/>
    <property type="match status" value="1"/>
</dbReference>
<evidence type="ECO:0000313" key="12">
    <source>
        <dbReference type="EMBL" id="CAK7272850.1"/>
    </source>
</evidence>
<keyword evidence="2 9" id="KW-0812">Transmembrane</keyword>
<evidence type="ECO:0000256" key="9">
    <source>
        <dbReference type="SAM" id="Phobius"/>
    </source>
</evidence>
<feature type="domain" description="Letm1 RBD" evidence="11">
    <location>
        <begin position="235"/>
        <end position="415"/>
    </location>
</feature>
<dbReference type="InterPro" id="IPR033122">
    <property type="entry name" value="LETM1-like_RBD"/>
</dbReference>
<evidence type="ECO:0000256" key="2">
    <source>
        <dbReference type="ARBA" id="ARBA00022692"/>
    </source>
</evidence>
<evidence type="ECO:0000313" key="13">
    <source>
        <dbReference type="Proteomes" id="UP001642501"/>
    </source>
</evidence>
<evidence type="ECO:0000256" key="4">
    <source>
        <dbReference type="ARBA" id="ARBA00022989"/>
    </source>
</evidence>